<dbReference type="OrthoDB" id="10266913at2759"/>
<dbReference type="InParanoid" id="D8LLR8"/>
<evidence type="ECO:0000313" key="1">
    <source>
        <dbReference type="EMBL" id="CBN74699.1"/>
    </source>
</evidence>
<keyword evidence="2" id="KW-1185">Reference proteome</keyword>
<evidence type="ECO:0000313" key="2">
    <source>
        <dbReference type="Proteomes" id="UP000002630"/>
    </source>
</evidence>
<dbReference type="EMBL" id="FN649760">
    <property type="protein sequence ID" value="CBN74699.1"/>
    <property type="molecule type" value="Genomic_DNA"/>
</dbReference>
<organism evidence="1 2">
    <name type="scientific">Ectocarpus siliculosus</name>
    <name type="common">Brown alga</name>
    <name type="synonym">Conferva siliculosa</name>
    <dbReference type="NCBI Taxonomy" id="2880"/>
    <lineage>
        <taxon>Eukaryota</taxon>
        <taxon>Sar</taxon>
        <taxon>Stramenopiles</taxon>
        <taxon>Ochrophyta</taxon>
        <taxon>PX clade</taxon>
        <taxon>Phaeophyceae</taxon>
        <taxon>Ectocarpales</taxon>
        <taxon>Ectocarpaceae</taxon>
        <taxon>Ectocarpus</taxon>
    </lineage>
</organism>
<sequence length="142" mass="15698">MAWYEGDLQKAIAEEDWPKVLAYFEVVNTARSDSSRPAMYQSSSSRMQRELFSPLSVWAQSMSIKGTGAKLRALLSQEEKLEQAMASLEKAASGKSLKEGESQGQAAKAAWEAGRDALQEYVEVANKGMVRSLRKIDTPFST</sequence>
<proteinExistence type="predicted"/>
<accession>D8LLR8</accession>
<protein>
    <submittedName>
        <fullName evidence="1">Uncharacterized protein</fullName>
    </submittedName>
</protein>
<gene>
    <name evidence="1" type="ORF">Esi_0037_0130</name>
</gene>
<name>D8LLR8_ECTSI</name>
<reference evidence="1 2" key="1">
    <citation type="journal article" date="2010" name="Nature">
        <title>The Ectocarpus genome and the independent evolution of multicellularity in brown algae.</title>
        <authorList>
            <person name="Cock J.M."/>
            <person name="Sterck L."/>
            <person name="Rouze P."/>
            <person name="Scornet D."/>
            <person name="Allen A.E."/>
            <person name="Amoutzias G."/>
            <person name="Anthouard V."/>
            <person name="Artiguenave F."/>
            <person name="Aury J.M."/>
            <person name="Badger J.H."/>
            <person name="Beszteri B."/>
            <person name="Billiau K."/>
            <person name="Bonnet E."/>
            <person name="Bothwell J.H."/>
            <person name="Bowler C."/>
            <person name="Boyen C."/>
            <person name="Brownlee C."/>
            <person name="Carrano C.J."/>
            <person name="Charrier B."/>
            <person name="Cho G.Y."/>
            <person name="Coelho S.M."/>
            <person name="Collen J."/>
            <person name="Corre E."/>
            <person name="Da Silva C."/>
            <person name="Delage L."/>
            <person name="Delaroque N."/>
            <person name="Dittami S.M."/>
            <person name="Doulbeau S."/>
            <person name="Elias M."/>
            <person name="Farnham G."/>
            <person name="Gachon C.M."/>
            <person name="Gschloessl B."/>
            <person name="Heesch S."/>
            <person name="Jabbari K."/>
            <person name="Jubin C."/>
            <person name="Kawai H."/>
            <person name="Kimura K."/>
            <person name="Kloareg B."/>
            <person name="Kupper F.C."/>
            <person name="Lang D."/>
            <person name="Le Bail A."/>
            <person name="Leblanc C."/>
            <person name="Lerouge P."/>
            <person name="Lohr M."/>
            <person name="Lopez P.J."/>
            <person name="Martens C."/>
            <person name="Maumus F."/>
            <person name="Michel G."/>
            <person name="Miranda-Saavedra D."/>
            <person name="Morales J."/>
            <person name="Moreau H."/>
            <person name="Motomura T."/>
            <person name="Nagasato C."/>
            <person name="Napoli C.A."/>
            <person name="Nelson D.R."/>
            <person name="Nyvall-Collen P."/>
            <person name="Peters A.F."/>
            <person name="Pommier C."/>
            <person name="Potin P."/>
            <person name="Poulain J."/>
            <person name="Quesneville H."/>
            <person name="Read B."/>
            <person name="Rensing S.A."/>
            <person name="Ritter A."/>
            <person name="Rousvoal S."/>
            <person name="Samanta M."/>
            <person name="Samson G."/>
            <person name="Schroeder D.C."/>
            <person name="Segurens B."/>
            <person name="Strittmatter M."/>
            <person name="Tonon T."/>
            <person name="Tregear J.W."/>
            <person name="Valentin K."/>
            <person name="von Dassow P."/>
            <person name="Yamagishi T."/>
            <person name="Van de Peer Y."/>
            <person name="Wincker P."/>
        </authorList>
    </citation>
    <scope>NUCLEOTIDE SEQUENCE [LARGE SCALE GENOMIC DNA]</scope>
    <source>
        <strain evidence="2">Ec32 / CCAP1310/4</strain>
    </source>
</reference>
<dbReference type="Proteomes" id="UP000002630">
    <property type="component" value="Unassembled WGS sequence"/>
</dbReference>
<dbReference type="AlphaFoldDB" id="D8LLR8"/>